<sequence length="368" mass="39773">MIEVNPIRKNEGSALVFVLILLLVMSILGVSVLSLSVSENKQAVHQETKIKYYYSARAGADAMAAYLIKNPSMLSKVIEQSKKGPAIGSIDGKGFEVYVTGTEHEFIIESISYGVDGFEESKLYLTMKENNILDHAIFTKDTIDLKKTHINGNIGTNSAAMNLGSSLINGNITLGIGASTVDIHSAEGYVSSGYVVNKLSEPIYLPDPNSDDFPTPINTGTIRINTNDYVDDLVDGKLYAKIDSIDIGGNTEFLVEGGGQVHLFVTGLIETKGTSSIITDDYTDLYIYSDTNQKISIRGASSQSNVVVYAPNAIIEFNGGGNGNIKASFIAREFWGPSSNYTITQSTGSMVDLNLSQSVGYYRATWSE</sequence>
<protein>
    <recommendedName>
        <fullName evidence="6">PilX N-terminal</fullName>
    </recommendedName>
</protein>
<dbReference type="Proteomes" id="UP000183255">
    <property type="component" value="Unassembled WGS sequence"/>
</dbReference>
<evidence type="ECO:0000256" key="1">
    <source>
        <dbReference type="SAM" id="Phobius"/>
    </source>
</evidence>
<proteinExistence type="predicted"/>
<dbReference type="RefSeq" id="WP_031577902.1">
    <property type="nucleotide sequence ID" value="NZ_FNDZ01000002.1"/>
</dbReference>
<name>A0A1G8KLC7_9CLOT</name>
<gene>
    <name evidence="4" type="ORF">SAMN05421804_102358</name>
</gene>
<dbReference type="Pfam" id="PF14341">
    <property type="entry name" value="PilX_N"/>
    <property type="match status" value="1"/>
</dbReference>
<evidence type="ECO:0000259" key="2">
    <source>
        <dbReference type="Pfam" id="PF14341"/>
    </source>
</evidence>
<evidence type="ECO:0000259" key="3">
    <source>
        <dbReference type="Pfam" id="PF23981"/>
    </source>
</evidence>
<feature type="transmembrane region" description="Helical" evidence="1">
    <location>
        <begin position="12"/>
        <end position="35"/>
    </location>
</feature>
<evidence type="ECO:0000313" key="4">
    <source>
        <dbReference type="EMBL" id="SDI44237.1"/>
    </source>
</evidence>
<dbReference type="InterPro" id="IPR025746">
    <property type="entry name" value="PilX_N_dom"/>
</dbReference>
<dbReference type="InterPro" id="IPR055729">
    <property type="entry name" value="DUF7305"/>
</dbReference>
<dbReference type="Pfam" id="PF23981">
    <property type="entry name" value="DUF7305"/>
    <property type="match status" value="1"/>
</dbReference>
<keyword evidence="1" id="KW-0472">Membrane</keyword>
<keyword evidence="1" id="KW-1133">Transmembrane helix</keyword>
<reference evidence="4 5" key="1">
    <citation type="submission" date="2016-10" db="EMBL/GenBank/DDBJ databases">
        <authorList>
            <person name="de Groot N.N."/>
        </authorList>
    </citation>
    <scope>NUCLEOTIDE SEQUENCE [LARGE SCALE GENOMIC DNA]</scope>
    <source>
        <strain evidence="4 5">CGMCC 1.5058</strain>
    </source>
</reference>
<dbReference type="AlphaFoldDB" id="A0A1G8KLC7"/>
<dbReference type="EMBL" id="FNDZ01000002">
    <property type="protein sequence ID" value="SDI44237.1"/>
    <property type="molecule type" value="Genomic_DNA"/>
</dbReference>
<feature type="domain" description="DUF7305" evidence="3">
    <location>
        <begin position="243"/>
        <end position="334"/>
    </location>
</feature>
<accession>A0A1G8KLC7</accession>
<evidence type="ECO:0008006" key="6">
    <source>
        <dbReference type="Google" id="ProtNLM"/>
    </source>
</evidence>
<feature type="domain" description="Type 4 fimbrial biogenesis protein PilX N-terminal" evidence="2">
    <location>
        <begin position="12"/>
        <end position="56"/>
    </location>
</feature>
<organism evidence="4 5">
    <name type="scientific">Proteiniclasticum ruminis</name>
    <dbReference type="NCBI Taxonomy" id="398199"/>
    <lineage>
        <taxon>Bacteria</taxon>
        <taxon>Bacillati</taxon>
        <taxon>Bacillota</taxon>
        <taxon>Clostridia</taxon>
        <taxon>Eubacteriales</taxon>
        <taxon>Clostridiaceae</taxon>
        <taxon>Proteiniclasticum</taxon>
    </lineage>
</organism>
<evidence type="ECO:0000313" key="5">
    <source>
        <dbReference type="Proteomes" id="UP000183255"/>
    </source>
</evidence>
<keyword evidence="1" id="KW-0812">Transmembrane</keyword>